<dbReference type="EMBL" id="DXBN01000138">
    <property type="protein sequence ID" value="HIZ53496.1"/>
    <property type="molecule type" value="Genomic_DNA"/>
</dbReference>
<proteinExistence type="predicted"/>
<accession>A0A9D2F7K9</accession>
<dbReference type="Proteomes" id="UP000824063">
    <property type="component" value="Unassembled WGS sequence"/>
</dbReference>
<dbReference type="PANTHER" id="PTHR47723:SF19">
    <property type="entry name" value="POLYNUCLEOTIDYL TRANSFERASE, RIBONUCLEASE H-LIKE SUPERFAMILY PROTEIN"/>
    <property type="match status" value="1"/>
</dbReference>
<dbReference type="CDD" id="cd09279">
    <property type="entry name" value="RNase_HI_like"/>
    <property type="match status" value="1"/>
</dbReference>
<feature type="domain" description="RNase H type-1" evidence="1">
    <location>
        <begin position="1"/>
        <end position="132"/>
    </location>
</feature>
<dbReference type="Pfam" id="PF13456">
    <property type="entry name" value="RVT_3"/>
    <property type="match status" value="1"/>
</dbReference>
<reference evidence="2" key="1">
    <citation type="journal article" date="2021" name="PeerJ">
        <title>Extensive microbial diversity within the chicken gut microbiome revealed by metagenomics and culture.</title>
        <authorList>
            <person name="Gilroy R."/>
            <person name="Ravi A."/>
            <person name="Getino M."/>
            <person name="Pursley I."/>
            <person name="Horton D.L."/>
            <person name="Alikhan N.F."/>
            <person name="Baker D."/>
            <person name="Gharbi K."/>
            <person name="Hall N."/>
            <person name="Watson M."/>
            <person name="Adriaenssens E.M."/>
            <person name="Foster-Nyarko E."/>
            <person name="Jarju S."/>
            <person name="Secka A."/>
            <person name="Antonio M."/>
            <person name="Oren A."/>
            <person name="Chaudhuri R.R."/>
            <person name="La Ragione R."/>
            <person name="Hildebrand F."/>
            <person name="Pallen M.J."/>
        </authorList>
    </citation>
    <scope>NUCLEOTIDE SEQUENCE</scope>
    <source>
        <strain evidence="2">CHK172-16539</strain>
    </source>
</reference>
<gene>
    <name evidence="2" type="ORF">IAA20_06105</name>
</gene>
<dbReference type="AlphaFoldDB" id="A0A9D2F7K9"/>
<dbReference type="PANTHER" id="PTHR47723">
    <property type="entry name" value="OS05G0353850 PROTEIN"/>
    <property type="match status" value="1"/>
</dbReference>
<organism evidence="2 3">
    <name type="scientific">Candidatus Enterococcus avicola</name>
    <dbReference type="NCBI Taxonomy" id="2838561"/>
    <lineage>
        <taxon>Bacteria</taxon>
        <taxon>Bacillati</taxon>
        <taxon>Bacillota</taxon>
        <taxon>Bacilli</taxon>
        <taxon>Lactobacillales</taxon>
        <taxon>Enterococcaceae</taxon>
        <taxon>Enterococcus</taxon>
    </lineage>
</organism>
<dbReference type="GO" id="GO:0004523">
    <property type="term" value="F:RNA-DNA hybrid ribonuclease activity"/>
    <property type="evidence" value="ECO:0007669"/>
    <property type="project" value="InterPro"/>
</dbReference>
<dbReference type="InterPro" id="IPR002156">
    <property type="entry name" value="RNaseH_domain"/>
</dbReference>
<comment type="caution">
    <text evidence="2">The sequence shown here is derived from an EMBL/GenBank/DDBJ whole genome shotgun (WGS) entry which is preliminary data.</text>
</comment>
<evidence type="ECO:0000313" key="3">
    <source>
        <dbReference type="Proteomes" id="UP000824063"/>
    </source>
</evidence>
<dbReference type="SUPFAM" id="SSF53098">
    <property type="entry name" value="Ribonuclease H-like"/>
    <property type="match status" value="1"/>
</dbReference>
<evidence type="ECO:0000259" key="1">
    <source>
        <dbReference type="PROSITE" id="PS50879"/>
    </source>
</evidence>
<dbReference type="InterPro" id="IPR036397">
    <property type="entry name" value="RNaseH_sf"/>
</dbReference>
<protein>
    <submittedName>
        <fullName evidence="2">Ribonuclease HI family protein</fullName>
    </submittedName>
</protein>
<reference evidence="2" key="2">
    <citation type="submission" date="2021-04" db="EMBL/GenBank/DDBJ databases">
        <authorList>
            <person name="Gilroy R."/>
        </authorList>
    </citation>
    <scope>NUCLEOTIDE SEQUENCE</scope>
    <source>
        <strain evidence="2">CHK172-16539</strain>
    </source>
</reference>
<dbReference type="PROSITE" id="PS50879">
    <property type="entry name" value="RNASE_H_1"/>
    <property type="match status" value="1"/>
</dbReference>
<evidence type="ECO:0000313" key="2">
    <source>
        <dbReference type="EMBL" id="HIZ53496.1"/>
    </source>
</evidence>
<dbReference type="InterPro" id="IPR012337">
    <property type="entry name" value="RNaseH-like_sf"/>
</dbReference>
<sequence length="138" mass="15678">MIKAYIDASTKGNPGPSGGGIVLVGDNLYLQKTVILSTLTNHQAEFAVLLALLEYLIQKEKTQETIFIFTDSKILAETIEKDYTKNKDFIDYLTKIQELLTLFKLVIVQWIPENKNKGADHLARQALQKSLKLQNRRQ</sequence>
<dbReference type="InterPro" id="IPR053151">
    <property type="entry name" value="RNase_H-like"/>
</dbReference>
<name>A0A9D2F7K9_9ENTE</name>
<dbReference type="Gene3D" id="3.30.420.10">
    <property type="entry name" value="Ribonuclease H-like superfamily/Ribonuclease H"/>
    <property type="match status" value="1"/>
</dbReference>
<dbReference type="GO" id="GO:0003676">
    <property type="term" value="F:nucleic acid binding"/>
    <property type="evidence" value="ECO:0007669"/>
    <property type="project" value="InterPro"/>
</dbReference>